<dbReference type="SUPFAM" id="SSF46689">
    <property type="entry name" value="Homeodomain-like"/>
    <property type="match status" value="1"/>
</dbReference>
<dbReference type="Gene3D" id="1.10.357.10">
    <property type="entry name" value="Tetracycline Repressor, domain 2"/>
    <property type="match status" value="1"/>
</dbReference>
<dbReference type="EMBL" id="JAAWWL010000001">
    <property type="protein sequence ID" value="NKI31184.1"/>
    <property type="molecule type" value="Genomic_DNA"/>
</dbReference>
<proteinExistence type="predicted"/>
<dbReference type="InterPro" id="IPR036271">
    <property type="entry name" value="Tet_transcr_reg_TetR-rel_C_sf"/>
</dbReference>
<accession>A0ABX1GNG4</accession>
<dbReference type="Pfam" id="PF16925">
    <property type="entry name" value="TetR_C_13"/>
    <property type="match status" value="1"/>
</dbReference>
<organism evidence="4 5">
    <name type="scientific">Croceivirga thetidis</name>
    <dbReference type="NCBI Taxonomy" id="2721623"/>
    <lineage>
        <taxon>Bacteria</taxon>
        <taxon>Pseudomonadati</taxon>
        <taxon>Bacteroidota</taxon>
        <taxon>Flavobacteriia</taxon>
        <taxon>Flavobacteriales</taxon>
        <taxon>Flavobacteriaceae</taxon>
        <taxon>Croceivirga</taxon>
    </lineage>
</organism>
<evidence type="ECO:0000313" key="4">
    <source>
        <dbReference type="EMBL" id="NKI31184.1"/>
    </source>
</evidence>
<dbReference type="Proteomes" id="UP000718451">
    <property type="component" value="Unassembled WGS sequence"/>
</dbReference>
<comment type="caution">
    <text evidence="4">The sequence shown here is derived from an EMBL/GenBank/DDBJ whole genome shotgun (WGS) entry which is preliminary data.</text>
</comment>
<gene>
    <name evidence="4" type="ORF">HCU67_04455</name>
</gene>
<dbReference type="SUPFAM" id="SSF48498">
    <property type="entry name" value="Tetracyclin repressor-like, C-terminal domain"/>
    <property type="match status" value="1"/>
</dbReference>
<dbReference type="InterPro" id="IPR009057">
    <property type="entry name" value="Homeodomain-like_sf"/>
</dbReference>
<evidence type="ECO:0000313" key="5">
    <source>
        <dbReference type="Proteomes" id="UP000718451"/>
    </source>
</evidence>
<protein>
    <submittedName>
        <fullName evidence="4">TetR/AcrR family transcriptional regulator</fullName>
    </submittedName>
</protein>
<dbReference type="PANTHER" id="PTHR47506">
    <property type="entry name" value="TRANSCRIPTIONAL REGULATORY PROTEIN"/>
    <property type="match status" value="1"/>
</dbReference>
<reference evidence="4 5" key="1">
    <citation type="submission" date="2020-04" db="EMBL/GenBank/DDBJ databases">
        <authorList>
            <person name="Yoon J."/>
        </authorList>
    </citation>
    <scope>NUCLEOTIDE SEQUENCE [LARGE SCALE GENOMIC DNA]</scope>
    <source>
        <strain evidence="4 5">DJ-13</strain>
    </source>
</reference>
<keyword evidence="2" id="KW-0804">Transcription</keyword>
<dbReference type="RefSeq" id="WP_168551371.1">
    <property type="nucleotide sequence ID" value="NZ_JAAWWL010000001.1"/>
</dbReference>
<evidence type="ECO:0000256" key="2">
    <source>
        <dbReference type="ARBA" id="ARBA00023163"/>
    </source>
</evidence>
<evidence type="ECO:0000256" key="1">
    <source>
        <dbReference type="ARBA" id="ARBA00023015"/>
    </source>
</evidence>
<sequence length="202" mass="23142">MDNTLISNQPVNLLRAKGLEIFHRKGYYGTSDEELFEKLMISREEFKSHFTSKEDFFIGILENLVLQRMQKFLIEPLSHKQSPFPLILEAFGNAINVAIANESDRGSMLGNFINEFAGKNVRISKHLRDIIRIWEVNIISLLKKGMNDGFINPHVDCEAAADFILASYFGTRTLMTLGNKTALKHSFNRQLSSYFYSLARTE</sequence>
<keyword evidence="5" id="KW-1185">Reference proteome</keyword>
<feature type="domain" description="Tetracyclin repressor-like C-terminal" evidence="3">
    <location>
        <begin position="92"/>
        <end position="185"/>
    </location>
</feature>
<dbReference type="PANTHER" id="PTHR47506:SF1">
    <property type="entry name" value="HTH-TYPE TRANSCRIPTIONAL REGULATOR YJDC"/>
    <property type="match status" value="1"/>
</dbReference>
<dbReference type="InterPro" id="IPR011075">
    <property type="entry name" value="TetR_C"/>
</dbReference>
<keyword evidence="1" id="KW-0805">Transcription regulation</keyword>
<name>A0ABX1GNG4_9FLAO</name>
<evidence type="ECO:0000259" key="3">
    <source>
        <dbReference type="Pfam" id="PF16925"/>
    </source>
</evidence>